<proteinExistence type="inferred from homology"/>
<dbReference type="Gene3D" id="1.25.40.10">
    <property type="entry name" value="Tetratricopeptide repeat domain"/>
    <property type="match status" value="3"/>
</dbReference>
<dbReference type="InterPro" id="IPR006597">
    <property type="entry name" value="Sel1-like"/>
</dbReference>
<sequence length="573" mass="66387">MSALDLYLKQAEEGDADAQYNLGLCFDEGSDGVKQDCALAMHWYMKAALQGHSDAQYNVGLLFEEGRGWYWKAAEQGDAHAQFNIGWLYDEGKGVQKSYEKALEWYMKASEQGDEISKYKIGTFFEKGKVVKENVMMAMQWFEKSNSAIGRFKSSGLFMFSQGMERDFSEEFEWYSEYAGIGDSDAIYNLGIFYEFGIHVKQDYKKAFELYLKAAKRDDVAAQIQVGIKYLTGVGVEQNLGASNYWLSKSRNRSVDLEFFFDEPELNFAHAQFPEGKIISELNETLDPEKEFLIGYENQYHNLCVKHLKRSKFFSKILTDYHPILKKNSNVFIDIGNSSFKDRTPIIMPTFNSYVKYLLDGSLPDCEAKLKLIELAKHFGDDDCILSIVKNSHILTRFYILSALFKRNEQYHGAIVTCFMMNEPNSGTNYGKELTKTVLKNLVHHKDIAPIAKQRFVDIHFPHNPSRPRYKDTNVFYLSFIENQDNHSRTITFNNELFDFTLLPSERERKLTSTKKGLFKDRLQIYIQEVDSETLRKFALWIRKFDDSEDTLFTTSPNPKNRVDLVLFFDPTQ</sequence>
<dbReference type="OrthoDB" id="272077at2759"/>
<reference evidence="2 3" key="1">
    <citation type="journal article" date="2010" name="Cell">
        <title>The genome of Naegleria gruberi illuminates early eukaryotic versatility.</title>
        <authorList>
            <person name="Fritz-Laylin L.K."/>
            <person name="Prochnik S.E."/>
            <person name="Ginger M.L."/>
            <person name="Dacks J.B."/>
            <person name="Carpenter M.L."/>
            <person name="Field M.C."/>
            <person name="Kuo A."/>
            <person name="Paredez A."/>
            <person name="Chapman J."/>
            <person name="Pham J."/>
            <person name="Shu S."/>
            <person name="Neupane R."/>
            <person name="Cipriano M."/>
            <person name="Mancuso J."/>
            <person name="Tu H."/>
            <person name="Salamov A."/>
            <person name="Lindquist E."/>
            <person name="Shapiro H."/>
            <person name="Lucas S."/>
            <person name="Grigoriev I.V."/>
            <person name="Cande W.Z."/>
            <person name="Fulton C."/>
            <person name="Rokhsar D.S."/>
            <person name="Dawson S.C."/>
        </authorList>
    </citation>
    <scope>NUCLEOTIDE SEQUENCE [LARGE SCALE GENOMIC DNA]</scope>
    <source>
        <strain evidence="2 3">NEG-M</strain>
    </source>
</reference>
<dbReference type="AlphaFoldDB" id="D2VYS9"/>
<dbReference type="STRING" id="5762.D2VYS9"/>
<dbReference type="KEGG" id="ngr:NAEGRDRAFT_74228"/>
<evidence type="ECO:0000256" key="1">
    <source>
        <dbReference type="ARBA" id="ARBA00038101"/>
    </source>
</evidence>
<dbReference type="InParanoid" id="D2VYS9"/>
<keyword evidence="3" id="KW-1185">Reference proteome</keyword>
<dbReference type="InterPro" id="IPR050767">
    <property type="entry name" value="Sel1_AlgK"/>
</dbReference>
<dbReference type="InterPro" id="IPR011990">
    <property type="entry name" value="TPR-like_helical_dom_sf"/>
</dbReference>
<accession>D2VYS9</accession>
<dbReference type="Pfam" id="PF08238">
    <property type="entry name" value="Sel1"/>
    <property type="match status" value="6"/>
</dbReference>
<evidence type="ECO:0000313" key="2">
    <source>
        <dbReference type="EMBL" id="EFC38010.1"/>
    </source>
</evidence>
<dbReference type="PANTHER" id="PTHR11102">
    <property type="entry name" value="SEL-1-LIKE PROTEIN"/>
    <property type="match status" value="1"/>
</dbReference>
<organism evidence="3">
    <name type="scientific">Naegleria gruberi</name>
    <name type="common">Amoeba</name>
    <dbReference type="NCBI Taxonomy" id="5762"/>
    <lineage>
        <taxon>Eukaryota</taxon>
        <taxon>Discoba</taxon>
        <taxon>Heterolobosea</taxon>
        <taxon>Tetramitia</taxon>
        <taxon>Eutetramitia</taxon>
        <taxon>Vahlkampfiidae</taxon>
        <taxon>Naegleria</taxon>
    </lineage>
</organism>
<name>D2VYS9_NAEGR</name>
<dbReference type="PANTHER" id="PTHR11102:SF160">
    <property type="entry name" value="ERAD-ASSOCIATED E3 UBIQUITIN-PROTEIN LIGASE COMPONENT HRD3"/>
    <property type="match status" value="1"/>
</dbReference>
<comment type="similarity">
    <text evidence="1">Belongs to the sel-1 family.</text>
</comment>
<dbReference type="GeneID" id="8857852"/>
<dbReference type="Proteomes" id="UP000006671">
    <property type="component" value="Unassembled WGS sequence"/>
</dbReference>
<evidence type="ECO:0000313" key="3">
    <source>
        <dbReference type="Proteomes" id="UP000006671"/>
    </source>
</evidence>
<dbReference type="EMBL" id="GG738912">
    <property type="protein sequence ID" value="EFC38010.1"/>
    <property type="molecule type" value="Genomic_DNA"/>
</dbReference>
<protein>
    <submittedName>
        <fullName evidence="2">Predicted protein</fullName>
    </submittedName>
</protein>
<gene>
    <name evidence="2" type="ORF">NAEGRDRAFT_74228</name>
</gene>
<dbReference type="SMART" id="SM00671">
    <property type="entry name" value="SEL1"/>
    <property type="match status" value="6"/>
</dbReference>
<dbReference type="RefSeq" id="XP_002670754.1">
    <property type="nucleotide sequence ID" value="XM_002670708.1"/>
</dbReference>
<dbReference type="eggNOG" id="KOG1550">
    <property type="taxonomic scope" value="Eukaryota"/>
</dbReference>
<dbReference type="SUPFAM" id="SSF81901">
    <property type="entry name" value="HCP-like"/>
    <property type="match status" value="2"/>
</dbReference>
<dbReference type="VEuPathDB" id="AmoebaDB:NAEGRDRAFT_74228"/>